<dbReference type="AlphaFoldDB" id="A0A2M8GGD0"/>
<dbReference type="Pfam" id="PF01244">
    <property type="entry name" value="Peptidase_M19"/>
    <property type="match status" value="1"/>
</dbReference>
<dbReference type="Proteomes" id="UP000230384">
    <property type="component" value="Unassembled WGS sequence"/>
</dbReference>
<comment type="caution">
    <text evidence="1">The sequence shown here is derived from an EMBL/GenBank/DDBJ whole genome shotgun (WGS) entry which is preliminary data.</text>
</comment>
<sequence length="341" mass="38279">MKQKIVDLHQDISLGLFAFGNNFGRKNEKEVSHIANQPFQLINQTDLPRLKMGNIRIVVGASCPLIVKDGKIQTPSNFIREFKKHNRVYKNLENIKSILIIKSLSDLNRCIKEHKTGIILSIEGLYGNGITIKAIKKILACGITMAAPFWSINNQLGCGCMTKHDGGLTPKGKKIINFLEKNNIIIDLAHSSKKTFLDVLKITTKPILVSHTASWNIHKHPRNINQKQAELLASKRGLIGISLVNEFIGSNSISAFIEHIKFFKKIGLINNIGIGSDFCGMFSTHTIKALEDSESLTKLPVILKDNGFNEIEIEKILWKNSINFFRSNLMTNNFDGRHLNL</sequence>
<dbReference type="PANTHER" id="PTHR10443">
    <property type="entry name" value="MICROSOMAL DIPEPTIDASE"/>
    <property type="match status" value="1"/>
</dbReference>
<accession>A0A2M8GGD0</accession>
<evidence type="ECO:0000313" key="1">
    <source>
        <dbReference type="EMBL" id="PJC76419.1"/>
    </source>
</evidence>
<dbReference type="EMBL" id="PFQN01000041">
    <property type="protein sequence ID" value="PJC76419.1"/>
    <property type="molecule type" value="Genomic_DNA"/>
</dbReference>
<proteinExistence type="predicted"/>
<dbReference type="GO" id="GO:0006508">
    <property type="term" value="P:proteolysis"/>
    <property type="evidence" value="ECO:0007669"/>
    <property type="project" value="InterPro"/>
</dbReference>
<dbReference type="PROSITE" id="PS51365">
    <property type="entry name" value="RENAL_DIPEPTIDASE_2"/>
    <property type="match status" value="1"/>
</dbReference>
<protein>
    <recommendedName>
        <fullName evidence="3">Peptidase</fullName>
    </recommendedName>
</protein>
<name>A0A2M8GGD0_9BACT</name>
<dbReference type="Gene3D" id="3.20.20.140">
    <property type="entry name" value="Metal-dependent hydrolases"/>
    <property type="match status" value="1"/>
</dbReference>
<gene>
    <name evidence="1" type="ORF">CO010_02645</name>
</gene>
<dbReference type="InterPro" id="IPR032466">
    <property type="entry name" value="Metal_Hydrolase"/>
</dbReference>
<dbReference type="InterPro" id="IPR008257">
    <property type="entry name" value="Pept_M19"/>
</dbReference>
<organism evidence="1 2">
    <name type="scientific">Candidatus Shapirobacteria bacterium CG_4_8_14_3_um_filter_39_11</name>
    <dbReference type="NCBI Taxonomy" id="1974875"/>
    <lineage>
        <taxon>Bacteria</taxon>
        <taxon>Candidatus Shapironibacteriota</taxon>
    </lineage>
</organism>
<dbReference type="PANTHER" id="PTHR10443:SF12">
    <property type="entry name" value="DIPEPTIDASE"/>
    <property type="match status" value="1"/>
</dbReference>
<dbReference type="SUPFAM" id="SSF51556">
    <property type="entry name" value="Metallo-dependent hydrolases"/>
    <property type="match status" value="1"/>
</dbReference>
<reference evidence="2" key="1">
    <citation type="submission" date="2017-09" db="EMBL/GenBank/DDBJ databases">
        <title>Depth-based differentiation of microbial function through sediment-hosted aquifers and enrichment of novel symbionts in the deep terrestrial subsurface.</title>
        <authorList>
            <person name="Probst A.J."/>
            <person name="Ladd B."/>
            <person name="Jarett J.K."/>
            <person name="Geller-Mcgrath D.E."/>
            <person name="Sieber C.M.K."/>
            <person name="Emerson J.B."/>
            <person name="Anantharaman K."/>
            <person name="Thomas B.C."/>
            <person name="Malmstrom R."/>
            <person name="Stieglmeier M."/>
            <person name="Klingl A."/>
            <person name="Woyke T."/>
            <person name="Ryan C.M."/>
            <person name="Banfield J.F."/>
        </authorList>
    </citation>
    <scope>NUCLEOTIDE SEQUENCE [LARGE SCALE GENOMIC DNA]</scope>
</reference>
<evidence type="ECO:0000313" key="2">
    <source>
        <dbReference type="Proteomes" id="UP000230384"/>
    </source>
</evidence>
<evidence type="ECO:0008006" key="3">
    <source>
        <dbReference type="Google" id="ProtNLM"/>
    </source>
</evidence>
<dbReference type="GO" id="GO:0070573">
    <property type="term" value="F:metallodipeptidase activity"/>
    <property type="evidence" value="ECO:0007669"/>
    <property type="project" value="InterPro"/>
</dbReference>